<evidence type="ECO:0000259" key="1">
    <source>
        <dbReference type="PROSITE" id="PS50887"/>
    </source>
</evidence>
<dbReference type="InterPro" id="IPR043128">
    <property type="entry name" value="Rev_trsase/Diguanyl_cyclase"/>
</dbReference>
<dbReference type="InterPro" id="IPR029016">
    <property type="entry name" value="GAF-like_dom_sf"/>
</dbReference>
<dbReference type="GO" id="GO:0043709">
    <property type="term" value="P:cell adhesion involved in single-species biofilm formation"/>
    <property type="evidence" value="ECO:0007669"/>
    <property type="project" value="TreeGrafter"/>
</dbReference>
<dbReference type="CDD" id="cd01949">
    <property type="entry name" value="GGDEF"/>
    <property type="match status" value="1"/>
</dbReference>
<organism evidence="2 3">
    <name type="scientific">Jeotgalibacillus alimentarius</name>
    <dbReference type="NCBI Taxonomy" id="135826"/>
    <lineage>
        <taxon>Bacteria</taxon>
        <taxon>Bacillati</taxon>
        <taxon>Bacillota</taxon>
        <taxon>Bacilli</taxon>
        <taxon>Bacillales</taxon>
        <taxon>Caryophanaceae</taxon>
        <taxon>Jeotgalibacillus</taxon>
    </lineage>
</organism>
<comment type="caution">
    <text evidence="2">The sequence shown here is derived from an EMBL/GenBank/DDBJ whole genome shotgun (WGS) entry which is preliminary data.</text>
</comment>
<dbReference type="InterPro" id="IPR000160">
    <property type="entry name" value="GGDEF_dom"/>
</dbReference>
<dbReference type="AlphaFoldDB" id="A0A0C2S2R7"/>
<dbReference type="InterPro" id="IPR050469">
    <property type="entry name" value="Diguanylate_Cyclase"/>
</dbReference>
<dbReference type="Gene3D" id="3.30.70.270">
    <property type="match status" value="1"/>
</dbReference>
<dbReference type="PANTHER" id="PTHR45138">
    <property type="entry name" value="REGULATORY COMPONENTS OF SENSORY TRANSDUCTION SYSTEM"/>
    <property type="match status" value="1"/>
</dbReference>
<dbReference type="STRING" id="135826.KP77_23550"/>
<dbReference type="GO" id="GO:1902201">
    <property type="term" value="P:negative regulation of bacterial-type flagellum-dependent cell motility"/>
    <property type="evidence" value="ECO:0007669"/>
    <property type="project" value="TreeGrafter"/>
</dbReference>
<dbReference type="RefSeq" id="WP_052474125.1">
    <property type="nucleotide sequence ID" value="NZ_JXRQ01000021.1"/>
</dbReference>
<dbReference type="PANTHER" id="PTHR45138:SF9">
    <property type="entry name" value="DIGUANYLATE CYCLASE DGCM-RELATED"/>
    <property type="match status" value="1"/>
</dbReference>
<dbReference type="OrthoDB" id="9759607at2"/>
<dbReference type="SUPFAM" id="SSF55781">
    <property type="entry name" value="GAF domain-like"/>
    <property type="match status" value="2"/>
</dbReference>
<evidence type="ECO:0000313" key="3">
    <source>
        <dbReference type="Proteomes" id="UP000031950"/>
    </source>
</evidence>
<protein>
    <recommendedName>
        <fullName evidence="1">GGDEF domain-containing protein</fullName>
    </recommendedName>
</protein>
<reference evidence="2 3" key="1">
    <citation type="submission" date="2015-01" db="EMBL/GenBank/DDBJ databases">
        <title>Genome sequence of Jeotgalibacillus alimentarius.</title>
        <authorList>
            <person name="Goh K.M."/>
            <person name="Chan K.-G."/>
            <person name="Yaakop A.S."/>
            <person name="Ee R."/>
            <person name="Gan H.M."/>
            <person name="Chan C.S."/>
        </authorList>
    </citation>
    <scope>NUCLEOTIDE SEQUENCE [LARGE SCALE GENOMIC DNA]</scope>
    <source>
        <strain evidence="2 3">YKJ-13</strain>
    </source>
</reference>
<dbReference type="PATRIC" id="fig|135826.4.peg.2347"/>
<dbReference type="FunFam" id="3.30.70.270:FF:000001">
    <property type="entry name" value="Diguanylate cyclase domain protein"/>
    <property type="match status" value="1"/>
</dbReference>
<gene>
    <name evidence="2" type="ORF">KP77_23550</name>
</gene>
<sequence>MDSLKPFMDRFKAGVFDILAHSMSGEISIRSWYRQLSNLLKDHFDVEETFYLYKEGDGLYEYIEKKPGRPIGGQWLLERIGNEPYMIMDRDEWMLKKGDILIPCYERAELMGFIAVRTLPEAGWVKDPVMISVLACDTSVLYQNVRRMLVTATERKRYHELFEVTEAFNSHMNVSEVLAKIIHSLENTFPYYTFTLILSDDQGVEKGLPIEYIDYQTSNEALMHAFVSSEITIDEQEDHSSMYSPLKGKQGVYGLLKTEGSINKALKNHEIEFIKVLSTTAGNALENAKLYEQSRQLIDDLKLINDLSHELNANLNLNEMMGYLANQIKKALKPDQTGFVWVEGEEWKTVEGSSAFFDTDEGKVYIENVKQQLFDGTDAVYMSDCDLEAGYRSLIAVPMIHHKQLKGFCVVLHKDSYAFSFEMYKLFKSIVHHSALALVNAMLRVEMQEMINRDHMTGLYARHYLDQFVEESIKRDEKGVFILIDIDNFKKVNDTYGHQVGDQVIIQLAGQLRLLEKENSVGARWGGEELALYFSNMSLKEGVALTEKLRQSVQEMTDPSVTISCGVANWNRSKPDLMINLVRRADVALYQAKNSGKNQVVWLNGDAEKLDHPKVKIN</sequence>
<dbReference type="GO" id="GO:0052621">
    <property type="term" value="F:diguanylate cyclase activity"/>
    <property type="evidence" value="ECO:0007669"/>
    <property type="project" value="TreeGrafter"/>
</dbReference>
<dbReference type="GO" id="GO:0005886">
    <property type="term" value="C:plasma membrane"/>
    <property type="evidence" value="ECO:0007669"/>
    <property type="project" value="TreeGrafter"/>
</dbReference>
<dbReference type="NCBIfam" id="TIGR00254">
    <property type="entry name" value="GGDEF"/>
    <property type="match status" value="1"/>
</dbReference>
<name>A0A0C2S2R7_9BACL</name>
<feature type="domain" description="GGDEF" evidence="1">
    <location>
        <begin position="477"/>
        <end position="605"/>
    </location>
</feature>
<dbReference type="EMBL" id="JXRQ01000021">
    <property type="protein sequence ID" value="KIL48314.1"/>
    <property type="molecule type" value="Genomic_DNA"/>
</dbReference>
<keyword evidence="3" id="KW-1185">Reference proteome</keyword>
<dbReference type="SMART" id="SM00267">
    <property type="entry name" value="GGDEF"/>
    <property type="match status" value="1"/>
</dbReference>
<dbReference type="Gene3D" id="3.30.450.40">
    <property type="match status" value="2"/>
</dbReference>
<dbReference type="SUPFAM" id="SSF55073">
    <property type="entry name" value="Nucleotide cyclase"/>
    <property type="match status" value="1"/>
</dbReference>
<accession>A0A0C2S2R7</accession>
<evidence type="ECO:0000313" key="2">
    <source>
        <dbReference type="EMBL" id="KIL48314.1"/>
    </source>
</evidence>
<dbReference type="Pfam" id="PF00990">
    <property type="entry name" value="GGDEF"/>
    <property type="match status" value="1"/>
</dbReference>
<dbReference type="PROSITE" id="PS50887">
    <property type="entry name" value="GGDEF"/>
    <property type="match status" value="1"/>
</dbReference>
<dbReference type="InterPro" id="IPR029787">
    <property type="entry name" value="Nucleotide_cyclase"/>
</dbReference>
<dbReference type="Proteomes" id="UP000031950">
    <property type="component" value="Unassembled WGS sequence"/>
</dbReference>
<proteinExistence type="predicted"/>